<evidence type="ECO:0000313" key="4">
    <source>
        <dbReference type="Proteomes" id="UP000320042"/>
    </source>
</evidence>
<feature type="domain" description="3-keto-alpha-glucoside-1,2-lyase/3-keto-2-hydroxy-glucal hydratase" evidence="2">
    <location>
        <begin position="42"/>
        <end position="245"/>
    </location>
</feature>
<evidence type="ECO:0000313" key="3">
    <source>
        <dbReference type="EMBL" id="TWR26515.1"/>
    </source>
</evidence>
<name>A0A563U5B0_9SPHI</name>
<reference evidence="3 4" key="1">
    <citation type="submission" date="2019-07" db="EMBL/GenBank/DDBJ databases">
        <authorList>
            <person name="Kim J."/>
        </authorList>
    </citation>
    <scope>NUCLEOTIDE SEQUENCE [LARGE SCALE GENOMIC DNA]</scope>
    <source>
        <strain evidence="4">dk17</strain>
    </source>
</reference>
<gene>
    <name evidence="3" type="ORF">FPZ43_15280</name>
</gene>
<dbReference type="Proteomes" id="UP000320042">
    <property type="component" value="Unassembled WGS sequence"/>
</dbReference>
<protein>
    <submittedName>
        <fullName evidence="3">DUF1080 domain-containing protein</fullName>
    </submittedName>
</protein>
<accession>A0A563U5B0</accession>
<comment type="caution">
    <text evidence="3">The sequence shown here is derived from an EMBL/GenBank/DDBJ whole genome shotgun (WGS) entry which is preliminary data.</text>
</comment>
<feature type="chain" id="PRO_5021839653" evidence="1">
    <location>
        <begin position="29"/>
        <end position="247"/>
    </location>
</feature>
<dbReference type="Gene3D" id="2.60.120.560">
    <property type="entry name" value="Exo-inulinase, domain 1"/>
    <property type="match status" value="1"/>
</dbReference>
<dbReference type="GO" id="GO:0016787">
    <property type="term" value="F:hydrolase activity"/>
    <property type="evidence" value="ECO:0007669"/>
    <property type="project" value="InterPro"/>
</dbReference>
<feature type="signal peptide" evidence="1">
    <location>
        <begin position="1"/>
        <end position="28"/>
    </location>
</feature>
<proteinExistence type="predicted"/>
<sequence length="247" mass="27817">MLQKKLKPLFIKMAAASIVLLAACTKPADLPNTLTDEEKADGWQLLFNGKDMQNWHIFNQGNQKTAWSVKDGALWADPLKVNDKHGDLVSDKIYENFDLKFEWKIAKGGNSGVFVDVQEDPKYDATFVTAPELQLLDDANAEERHKKDSTHWAGAMYNVIARSKDAKPNPFGQWNTSRIVQQGGKITYWLNGVESAKADLKDAGWPKLIAGTPMKAYRDFGKFTKGHLAIQDHNNEVFLRSIKIKQL</sequence>
<evidence type="ECO:0000259" key="2">
    <source>
        <dbReference type="Pfam" id="PF06439"/>
    </source>
</evidence>
<dbReference type="InterPro" id="IPR010496">
    <property type="entry name" value="AL/BT2_dom"/>
</dbReference>
<keyword evidence="1" id="KW-0732">Signal</keyword>
<dbReference type="PROSITE" id="PS51257">
    <property type="entry name" value="PROKAR_LIPOPROTEIN"/>
    <property type="match status" value="1"/>
</dbReference>
<dbReference type="Pfam" id="PF06439">
    <property type="entry name" value="3keto-disac_hyd"/>
    <property type="match status" value="1"/>
</dbReference>
<keyword evidence="4" id="KW-1185">Reference proteome</keyword>
<evidence type="ECO:0000256" key="1">
    <source>
        <dbReference type="SAM" id="SignalP"/>
    </source>
</evidence>
<organism evidence="3 4">
    <name type="scientific">Mucilaginibacter pallidiroseus</name>
    <dbReference type="NCBI Taxonomy" id="2599295"/>
    <lineage>
        <taxon>Bacteria</taxon>
        <taxon>Pseudomonadati</taxon>
        <taxon>Bacteroidota</taxon>
        <taxon>Sphingobacteriia</taxon>
        <taxon>Sphingobacteriales</taxon>
        <taxon>Sphingobacteriaceae</taxon>
        <taxon>Mucilaginibacter</taxon>
    </lineage>
</organism>
<dbReference type="OrthoDB" id="9806233at2"/>
<dbReference type="AlphaFoldDB" id="A0A563U5B0"/>
<dbReference type="EMBL" id="VOEJ01000007">
    <property type="protein sequence ID" value="TWR26515.1"/>
    <property type="molecule type" value="Genomic_DNA"/>
</dbReference>